<organism evidence="2 3">
    <name type="scientific">Pedobacter caeni</name>
    <dbReference type="NCBI Taxonomy" id="288992"/>
    <lineage>
        <taxon>Bacteria</taxon>
        <taxon>Pseudomonadati</taxon>
        <taxon>Bacteroidota</taxon>
        <taxon>Sphingobacteriia</taxon>
        <taxon>Sphingobacteriales</taxon>
        <taxon>Sphingobacteriaceae</taxon>
        <taxon>Pedobacter</taxon>
    </lineage>
</organism>
<evidence type="ECO:0000313" key="3">
    <source>
        <dbReference type="Proteomes" id="UP000184287"/>
    </source>
</evidence>
<dbReference type="RefSeq" id="WP_073231667.1">
    <property type="nucleotide sequence ID" value="NZ_FQUQ01000002.1"/>
</dbReference>
<sequence>MKRNDGLKRLLQGKTDYKKMFKSILFSFFMLLIIITVMALWDAQKSGNNSGNKKIDPPDFIPGKYSGVVPVSENRKLEVCIEFKSDATFNLKEQLIDPAAKRKPDLIVDTGTWTLDLISKEVQLKYTSKTARQTTFSILNKSTIQMHRSSQGRQKTDGSTYNLYKINK</sequence>
<keyword evidence="1" id="KW-0812">Transmembrane</keyword>
<evidence type="ECO:0000313" key="2">
    <source>
        <dbReference type="EMBL" id="SHF47490.1"/>
    </source>
</evidence>
<dbReference type="Proteomes" id="UP000184287">
    <property type="component" value="Unassembled WGS sequence"/>
</dbReference>
<dbReference type="AlphaFoldDB" id="A0A1M5BYM1"/>
<dbReference type="STRING" id="288992.SAMN04488522_1021410"/>
<gene>
    <name evidence="2" type="ORF">SAMN04488522_1021410</name>
</gene>
<reference evidence="3" key="1">
    <citation type="submission" date="2016-11" db="EMBL/GenBank/DDBJ databases">
        <authorList>
            <person name="Varghese N."/>
            <person name="Submissions S."/>
        </authorList>
    </citation>
    <scope>NUCLEOTIDE SEQUENCE [LARGE SCALE GENOMIC DNA]</scope>
    <source>
        <strain evidence="3">DSM 16990</strain>
    </source>
</reference>
<dbReference type="EMBL" id="FQUQ01000002">
    <property type="protein sequence ID" value="SHF47490.1"/>
    <property type="molecule type" value="Genomic_DNA"/>
</dbReference>
<keyword evidence="1" id="KW-1133">Transmembrane helix</keyword>
<keyword evidence="3" id="KW-1185">Reference proteome</keyword>
<evidence type="ECO:0000256" key="1">
    <source>
        <dbReference type="SAM" id="Phobius"/>
    </source>
</evidence>
<dbReference type="Gene3D" id="2.40.128.640">
    <property type="match status" value="1"/>
</dbReference>
<dbReference type="InterPro" id="IPR007298">
    <property type="entry name" value="Cu-R_lipoprotein_NlpE"/>
</dbReference>
<keyword evidence="1" id="KW-0472">Membrane</keyword>
<feature type="transmembrane region" description="Helical" evidence="1">
    <location>
        <begin position="21"/>
        <end position="41"/>
    </location>
</feature>
<name>A0A1M5BYM1_9SPHI</name>
<proteinExistence type="predicted"/>
<accession>A0A1M5BYM1</accession>
<dbReference type="OrthoDB" id="1493750at2"/>
<protein>
    <submittedName>
        <fullName evidence="2">NlpE N-terminal domain-containing protein</fullName>
    </submittedName>
</protein>
<dbReference type="Pfam" id="PF04170">
    <property type="entry name" value="NlpE"/>
    <property type="match status" value="1"/>
</dbReference>